<dbReference type="Gene3D" id="3.30.460.10">
    <property type="entry name" value="Beta Polymerase, domain 2"/>
    <property type="match status" value="1"/>
</dbReference>
<dbReference type="Proteomes" id="UP001208651">
    <property type="component" value="Unassembled WGS sequence"/>
</dbReference>
<feature type="domain" description="Polymerase nucleotidyl transferase" evidence="1">
    <location>
        <begin position="17"/>
        <end position="97"/>
    </location>
</feature>
<dbReference type="CDD" id="cd05403">
    <property type="entry name" value="NT_KNTase_like"/>
    <property type="match status" value="1"/>
</dbReference>
<reference evidence="2" key="1">
    <citation type="submission" date="2022-01" db="EMBL/GenBank/DDBJ databases">
        <title>Comparison of Fish pathogen Aeromonas spp.</title>
        <authorList>
            <person name="Dubey S."/>
            <person name="Sorum H."/>
            <person name="Munangandu H.M."/>
        </authorList>
    </citation>
    <scope>NUCLEOTIDE SEQUENCE</scope>
    <source>
        <strain evidence="2">SD/21-15</strain>
    </source>
</reference>
<evidence type="ECO:0000313" key="2">
    <source>
        <dbReference type="EMBL" id="MCV3290957.1"/>
    </source>
</evidence>
<sequence length="122" mass="13973">MGITSRIEISSSQFAELAKLLDRYLPNVQVWAFGSRVKGTARTNSDLDLVIFSRPEQEQALYSLREALEESNLPFRVDLLVWDNLPDNFKTNIEQQYVVIRGSERDVPVRREHDSVPSAGKH</sequence>
<dbReference type="Pfam" id="PF01909">
    <property type="entry name" value="NTP_transf_2"/>
    <property type="match status" value="1"/>
</dbReference>
<protein>
    <submittedName>
        <fullName evidence="2">Nucleotidyltransferase domain-containing protein</fullName>
    </submittedName>
</protein>
<dbReference type="AlphaFoldDB" id="A0AAW5RU29"/>
<comment type="caution">
    <text evidence="2">The sequence shown here is derived from an EMBL/GenBank/DDBJ whole genome shotgun (WGS) entry which is preliminary data.</text>
</comment>
<dbReference type="InterPro" id="IPR043519">
    <property type="entry name" value="NT_sf"/>
</dbReference>
<dbReference type="InterPro" id="IPR002934">
    <property type="entry name" value="Polymerase_NTP_transf_dom"/>
</dbReference>
<gene>
    <name evidence="2" type="ORF">LZT28_22535</name>
</gene>
<dbReference type="SUPFAM" id="SSF81301">
    <property type="entry name" value="Nucleotidyltransferase"/>
    <property type="match status" value="1"/>
</dbReference>
<dbReference type="RefSeq" id="WP_263686701.1">
    <property type="nucleotide sequence ID" value="NZ_JAJVCY010000107.1"/>
</dbReference>
<evidence type="ECO:0000259" key="1">
    <source>
        <dbReference type="Pfam" id="PF01909"/>
    </source>
</evidence>
<accession>A0AAW5RU29</accession>
<dbReference type="GO" id="GO:0016779">
    <property type="term" value="F:nucleotidyltransferase activity"/>
    <property type="evidence" value="ECO:0007669"/>
    <property type="project" value="InterPro"/>
</dbReference>
<evidence type="ECO:0000313" key="3">
    <source>
        <dbReference type="Proteomes" id="UP001208651"/>
    </source>
</evidence>
<proteinExistence type="predicted"/>
<name>A0AAW5RU29_AERME</name>
<organism evidence="2 3">
    <name type="scientific">Aeromonas media</name>
    <dbReference type="NCBI Taxonomy" id="651"/>
    <lineage>
        <taxon>Bacteria</taxon>
        <taxon>Pseudomonadati</taxon>
        <taxon>Pseudomonadota</taxon>
        <taxon>Gammaproteobacteria</taxon>
        <taxon>Aeromonadales</taxon>
        <taxon>Aeromonadaceae</taxon>
        <taxon>Aeromonas</taxon>
    </lineage>
</organism>
<dbReference type="EMBL" id="JAJVCY010000107">
    <property type="protein sequence ID" value="MCV3290957.1"/>
    <property type="molecule type" value="Genomic_DNA"/>
</dbReference>